<organism evidence="2 3">
    <name type="scientific">Candidatus Liptonbacteria bacterium RIFCSPLOWO2_01_FULL_52_25</name>
    <dbReference type="NCBI Taxonomy" id="1798650"/>
    <lineage>
        <taxon>Bacteria</taxon>
        <taxon>Candidatus Liptoniibacteriota</taxon>
    </lineage>
</organism>
<dbReference type="EMBL" id="MHLA01000013">
    <property type="protein sequence ID" value="OGY99712.1"/>
    <property type="molecule type" value="Genomic_DNA"/>
</dbReference>
<gene>
    <name evidence="2" type="ORF">A2945_01790</name>
</gene>
<evidence type="ECO:0000313" key="2">
    <source>
        <dbReference type="EMBL" id="OGY99712.1"/>
    </source>
</evidence>
<sequence length="103" mass="11691">MLERFPQERKGEEMPGSVGKIDRNSAKSEAKGFFDLVRDMIRKGADPARAVEQVLRSELNDRDPDLSVAMSVTRKKIRAQFMELIEKNKLGLKKTGRRGTTVK</sequence>
<accession>A0A1G2CE87</accession>
<dbReference type="Proteomes" id="UP000178880">
    <property type="component" value="Unassembled WGS sequence"/>
</dbReference>
<feature type="compositionally biased region" description="Basic and acidic residues" evidence="1">
    <location>
        <begin position="1"/>
        <end position="13"/>
    </location>
</feature>
<comment type="caution">
    <text evidence="2">The sequence shown here is derived from an EMBL/GenBank/DDBJ whole genome shotgun (WGS) entry which is preliminary data.</text>
</comment>
<feature type="region of interest" description="Disordered" evidence="1">
    <location>
        <begin position="1"/>
        <end position="24"/>
    </location>
</feature>
<evidence type="ECO:0000313" key="3">
    <source>
        <dbReference type="Proteomes" id="UP000178880"/>
    </source>
</evidence>
<name>A0A1G2CE87_9BACT</name>
<evidence type="ECO:0000256" key="1">
    <source>
        <dbReference type="SAM" id="MobiDB-lite"/>
    </source>
</evidence>
<reference evidence="2 3" key="1">
    <citation type="journal article" date="2016" name="Nat. Commun.">
        <title>Thousands of microbial genomes shed light on interconnected biogeochemical processes in an aquifer system.</title>
        <authorList>
            <person name="Anantharaman K."/>
            <person name="Brown C.T."/>
            <person name="Hug L.A."/>
            <person name="Sharon I."/>
            <person name="Castelle C.J."/>
            <person name="Probst A.J."/>
            <person name="Thomas B.C."/>
            <person name="Singh A."/>
            <person name="Wilkins M.J."/>
            <person name="Karaoz U."/>
            <person name="Brodie E.L."/>
            <person name="Williams K.H."/>
            <person name="Hubbard S.S."/>
            <person name="Banfield J.F."/>
        </authorList>
    </citation>
    <scope>NUCLEOTIDE SEQUENCE [LARGE SCALE GENOMIC DNA]</scope>
</reference>
<dbReference type="STRING" id="1798650.A2945_01790"/>
<dbReference type="AlphaFoldDB" id="A0A1G2CE87"/>
<protein>
    <submittedName>
        <fullName evidence="2">Uncharacterized protein</fullName>
    </submittedName>
</protein>
<proteinExistence type="predicted"/>